<protein>
    <submittedName>
        <fullName evidence="2">Lpg2692 family Dot/Icm T4SS effector</fullName>
    </submittedName>
</protein>
<accession>A0A128LTV5</accession>
<gene>
    <name evidence="2" type="ORF">JBK99_04295</name>
</gene>
<dbReference type="Proteomes" id="UP000863577">
    <property type="component" value="Unassembled WGS sequence"/>
</dbReference>
<evidence type="ECO:0000313" key="3">
    <source>
        <dbReference type="Proteomes" id="UP000863577"/>
    </source>
</evidence>
<proteinExistence type="predicted"/>
<keyword evidence="1" id="KW-1133">Transmembrane helix</keyword>
<feature type="transmembrane region" description="Helical" evidence="1">
    <location>
        <begin position="121"/>
        <end position="141"/>
    </location>
</feature>
<organism evidence="2 3">
    <name type="scientific">Legionella pneumophila</name>
    <dbReference type="NCBI Taxonomy" id="446"/>
    <lineage>
        <taxon>Bacteria</taxon>
        <taxon>Pseudomonadati</taxon>
        <taxon>Pseudomonadota</taxon>
        <taxon>Gammaproteobacteria</taxon>
        <taxon>Legionellales</taxon>
        <taxon>Legionellaceae</taxon>
        <taxon>Legionella</taxon>
    </lineage>
</organism>
<evidence type="ECO:0000256" key="1">
    <source>
        <dbReference type="SAM" id="Phobius"/>
    </source>
</evidence>
<reference evidence="2" key="1">
    <citation type="journal article" date="2018" name="Genome Biol.">
        <title>SKESA: strategic k-mer extension for scrupulous assemblies.</title>
        <authorList>
            <person name="Souvorov A."/>
            <person name="Agarwala R."/>
            <person name="Lipman D.J."/>
        </authorList>
    </citation>
    <scope>NUCLEOTIDE SEQUENCE</scope>
    <source>
        <strain evidence="2">CL18-200174</strain>
    </source>
</reference>
<sequence>MPTTFEDKSSKVPSLKSLAANAVQKTNANLFFRLHSLETPPEIKKGFIDKKLEALTHELTEDYQTKVEARNEKIEECSSNLSSNECFVKCSAFTITTLMAGVHVGIYYILKAAAVDPSTQIAYISSIPATICFSMCVGVCLNRQITKCLSSCFTPSVPDKITVDLDELGRQSHVSP</sequence>
<dbReference type="AlphaFoldDB" id="A0A128LTV5"/>
<dbReference type="RefSeq" id="WP_027266257.1">
    <property type="nucleotide sequence ID" value="NZ_AP024961.1"/>
</dbReference>
<keyword evidence="1" id="KW-0472">Membrane</keyword>
<dbReference type="EMBL" id="DACWOD010000002">
    <property type="protein sequence ID" value="HAU2395552.1"/>
    <property type="molecule type" value="Genomic_DNA"/>
</dbReference>
<comment type="caution">
    <text evidence="2">The sequence shown here is derived from an EMBL/GenBank/DDBJ whole genome shotgun (WGS) entry which is preliminary data.</text>
</comment>
<evidence type="ECO:0000313" key="2">
    <source>
        <dbReference type="EMBL" id="HAU2395552.1"/>
    </source>
</evidence>
<keyword evidence="1" id="KW-0812">Transmembrane</keyword>
<name>A0A128LTV5_LEGPN</name>
<reference evidence="2" key="2">
    <citation type="submission" date="2019-09" db="EMBL/GenBank/DDBJ databases">
        <authorList>
            <consortium name="NCBI Pathogen Detection Project"/>
        </authorList>
    </citation>
    <scope>NUCLEOTIDE SEQUENCE</scope>
    <source>
        <strain evidence="2">CL18-200174</strain>
    </source>
</reference>
<feature type="transmembrane region" description="Helical" evidence="1">
    <location>
        <begin position="86"/>
        <end position="109"/>
    </location>
</feature>